<keyword evidence="7" id="KW-1185">Reference proteome</keyword>
<dbReference type="Proteomes" id="UP000011115">
    <property type="component" value="Unassembled WGS sequence"/>
</dbReference>
<keyword evidence="2" id="KW-0812">Transmembrane</keyword>
<dbReference type="InterPro" id="IPR001128">
    <property type="entry name" value="Cyt_P450"/>
</dbReference>
<dbReference type="HOGENOM" id="CLU_1698580_0_0_1"/>
<reference evidence="6" key="2">
    <citation type="submission" date="2015-06" db="UniProtKB">
        <authorList>
            <consortium name="EnsemblPlants"/>
        </authorList>
    </citation>
    <scope>IDENTIFICATION</scope>
    <source>
        <strain evidence="6">DM1-3 516 R44</strain>
    </source>
</reference>
<evidence type="ECO:0000256" key="2">
    <source>
        <dbReference type="ARBA" id="ARBA00022692"/>
    </source>
</evidence>
<comment type="subcellular location">
    <subcellularLocation>
        <location evidence="1">Membrane</location>
        <topology evidence="1">Single-pass membrane protein</topology>
    </subcellularLocation>
</comment>
<protein>
    <submittedName>
        <fullName evidence="6">Cytochrome P450</fullName>
    </submittedName>
</protein>
<sequence>MDKEQKTEHNDEFVMAYVDTLLKLELLVENRNLNHGEIVALFHEFLSVGTDTTSTALQWIMANLVKNPSIQEKLYREISIVVAEKQSKLTDEEVVEEEDLQKMPYLKAVILEGLRWNPPGHFVLPHTVTEEVQLNDYVILKDSCSGYELVVDSSS</sequence>
<dbReference type="SUPFAM" id="SSF48264">
    <property type="entry name" value="Cytochrome P450"/>
    <property type="match status" value="1"/>
</dbReference>
<organism evidence="6 7">
    <name type="scientific">Solanum tuberosum</name>
    <name type="common">Potato</name>
    <dbReference type="NCBI Taxonomy" id="4113"/>
    <lineage>
        <taxon>Eukaryota</taxon>
        <taxon>Viridiplantae</taxon>
        <taxon>Streptophyta</taxon>
        <taxon>Embryophyta</taxon>
        <taxon>Tracheophyta</taxon>
        <taxon>Spermatophyta</taxon>
        <taxon>Magnoliopsida</taxon>
        <taxon>eudicotyledons</taxon>
        <taxon>Gunneridae</taxon>
        <taxon>Pentapetalae</taxon>
        <taxon>asterids</taxon>
        <taxon>lamiids</taxon>
        <taxon>Solanales</taxon>
        <taxon>Solanaceae</taxon>
        <taxon>Solanoideae</taxon>
        <taxon>Solaneae</taxon>
        <taxon>Solanum</taxon>
    </lineage>
</organism>
<accession>M0ZU48</accession>
<dbReference type="PaxDb" id="4113-PGSC0003DMT400008138"/>
<dbReference type="AlphaFoldDB" id="M0ZU48"/>
<dbReference type="PANTHER" id="PTHR24298:SF800">
    <property type="entry name" value="CYTOCHROME P450 89A2-RELATED"/>
    <property type="match status" value="1"/>
</dbReference>
<dbReference type="Gramene" id="PGSC0003DMT400008138">
    <property type="protein sequence ID" value="PGSC0003DMT400008138"/>
    <property type="gene ID" value="PGSC0003DMG400003141"/>
</dbReference>
<dbReference type="OMA" id="NRNLNHG"/>
<dbReference type="InterPro" id="IPR036396">
    <property type="entry name" value="Cyt_P450_sf"/>
</dbReference>
<dbReference type="GO" id="GO:0005506">
    <property type="term" value="F:iron ion binding"/>
    <property type="evidence" value="ECO:0007669"/>
    <property type="project" value="InterPro"/>
</dbReference>
<dbReference type="GO" id="GO:0016020">
    <property type="term" value="C:membrane"/>
    <property type="evidence" value="ECO:0007669"/>
    <property type="project" value="UniProtKB-SubCell"/>
</dbReference>
<dbReference type="InterPro" id="IPR051103">
    <property type="entry name" value="Plant_metabolite_P450s"/>
</dbReference>
<keyword evidence="3" id="KW-0479">Metal-binding</keyword>
<dbReference type="GO" id="GO:0004497">
    <property type="term" value="F:monooxygenase activity"/>
    <property type="evidence" value="ECO:0007669"/>
    <property type="project" value="InterPro"/>
</dbReference>
<keyword evidence="5" id="KW-0472">Membrane</keyword>
<evidence type="ECO:0000256" key="3">
    <source>
        <dbReference type="ARBA" id="ARBA00022723"/>
    </source>
</evidence>
<name>M0ZU48_SOLTU</name>
<dbReference type="InParanoid" id="M0ZU48"/>
<proteinExistence type="predicted"/>
<dbReference type="GO" id="GO:0020037">
    <property type="term" value="F:heme binding"/>
    <property type="evidence" value="ECO:0007669"/>
    <property type="project" value="InterPro"/>
</dbReference>
<evidence type="ECO:0000256" key="1">
    <source>
        <dbReference type="ARBA" id="ARBA00004167"/>
    </source>
</evidence>
<dbReference type="Pfam" id="PF00067">
    <property type="entry name" value="p450"/>
    <property type="match status" value="1"/>
</dbReference>
<reference evidence="7" key="1">
    <citation type="journal article" date="2011" name="Nature">
        <title>Genome sequence and analysis of the tuber crop potato.</title>
        <authorList>
            <consortium name="The Potato Genome Sequencing Consortium"/>
        </authorList>
    </citation>
    <scope>NUCLEOTIDE SEQUENCE [LARGE SCALE GENOMIC DNA]</scope>
    <source>
        <strain evidence="7">cv. DM1-3 516 R44</strain>
    </source>
</reference>
<dbReference type="SMR" id="M0ZU48"/>
<keyword evidence="4" id="KW-1133">Transmembrane helix</keyword>
<evidence type="ECO:0000256" key="4">
    <source>
        <dbReference type="ARBA" id="ARBA00022989"/>
    </source>
</evidence>
<evidence type="ECO:0000256" key="5">
    <source>
        <dbReference type="ARBA" id="ARBA00023136"/>
    </source>
</evidence>
<evidence type="ECO:0000313" key="6">
    <source>
        <dbReference type="EnsemblPlants" id="PGSC0003DMT400008138"/>
    </source>
</evidence>
<dbReference type="PANTHER" id="PTHR24298">
    <property type="entry name" value="FLAVONOID 3'-MONOOXYGENASE-RELATED"/>
    <property type="match status" value="1"/>
</dbReference>
<dbReference type="eggNOG" id="KOG0156">
    <property type="taxonomic scope" value="Eukaryota"/>
</dbReference>
<dbReference type="EnsemblPlants" id="PGSC0003DMT400008138">
    <property type="protein sequence ID" value="PGSC0003DMT400008138"/>
    <property type="gene ID" value="PGSC0003DMG400003141"/>
</dbReference>
<dbReference type="GO" id="GO:0016705">
    <property type="term" value="F:oxidoreductase activity, acting on paired donors, with incorporation or reduction of molecular oxygen"/>
    <property type="evidence" value="ECO:0007669"/>
    <property type="project" value="InterPro"/>
</dbReference>
<dbReference type="Gene3D" id="1.10.630.10">
    <property type="entry name" value="Cytochrome P450"/>
    <property type="match status" value="1"/>
</dbReference>
<evidence type="ECO:0000313" key="7">
    <source>
        <dbReference type="Proteomes" id="UP000011115"/>
    </source>
</evidence>